<dbReference type="PROSITE" id="PS00154">
    <property type="entry name" value="ATPASE_E1_E2"/>
    <property type="match status" value="1"/>
</dbReference>
<evidence type="ECO:0000256" key="2">
    <source>
        <dbReference type="ARBA" id="ARBA00022692"/>
    </source>
</evidence>
<dbReference type="InterPro" id="IPR023298">
    <property type="entry name" value="ATPase_P-typ_TM_dom_sf"/>
</dbReference>
<accession>A0AAV0GAM6</accession>
<protein>
    <recommendedName>
        <fullName evidence="9">Calcium-transporting ATPase</fullName>
    </recommendedName>
</protein>
<evidence type="ECO:0000256" key="6">
    <source>
        <dbReference type="SAM" id="Phobius"/>
    </source>
</evidence>
<comment type="caution">
    <text evidence="7">The sequence shown here is derived from an EMBL/GenBank/DDBJ whole genome shotgun (WGS) entry which is preliminary data.</text>
</comment>
<evidence type="ECO:0000313" key="7">
    <source>
        <dbReference type="EMBL" id="CAH9144907.1"/>
    </source>
</evidence>
<comment type="subcellular location">
    <subcellularLocation>
        <location evidence="1">Membrane</location>
    </subcellularLocation>
</comment>
<dbReference type="GO" id="GO:0005524">
    <property type="term" value="F:ATP binding"/>
    <property type="evidence" value="ECO:0007669"/>
    <property type="project" value="InterPro"/>
</dbReference>
<dbReference type="GO" id="GO:0005886">
    <property type="term" value="C:plasma membrane"/>
    <property type="evidence" value="ECO:0007669"/>
    <property type="project" value="TreeGrafter"/>
</dbReference>
<dbReference type="InterPro" id="IPR036412">
    <property type="entry name" value="HAD-like_sf"/>
</dbReference>
<name>A0AAV0GAM6_9ASTE</name>
<dbReference type="Gene3D" id="1.20.1110.10">
    <property type="entry name" value="Calcium-transporting ATPase, transmembrane domain"/>
    <property type="match status" value="1"/>
</dbReference>
<dbReference type="Proteomes" id="UP001152523">
    <property type="component" value="Unassembled WGS sequence"/>
</dbReference>
<sequence>MLVTTVGMRTQWGILMATISEGGDDETPLQVKLNAVATIIGKIGLFFAVITFSVLVQGFFLQKLREGSHWRWSGDDAVEMLEYFAIVVTIVVVAVPEGLPLAVTLSLAFAMKKMMNDKAFVRHLAACETMGSATTICSDKTGTLTTNHMTVVKAHVCGKIKDSRMDVPTFGFEITTLGVK</sequence>
<evidence type="ECO:0000256" key="1">
    <source>
        <dbReference type="ARBA" id="ARBA00004370"/>
    </source>
</evidence>
<evidence type="ECO:0000256" key="5">
    <source>
        <dbReference type="ARBA" id="ARBA00023136"/>
    </source>
</evidence>
<gene>
    <name evidence="7" type="ORF">CEPIT_LOCUS41805</name>
</gene>
<dbReference type="GO" id="GO:0016887">
    <property type="term" value="F:ATP hydrolysis activity"/>
    <property type="evidence" value="ECO:0007669"/>
    <property type="project" value="InterPro"/>
</dbReference>
<proteinExistence type="predicted"/>
<dbReference type="NCBIfam" id="TIGR01494">
    <property type="entry name" value="ATPase_P-type"/>
    <property type="match status" value="1"/>
</dbReference>
<keyword evidence="5 6" id="KW-0472">Membrane</keyword>
<dbReference type="SUPFAM" id="SSF56784">
    <property type="entry name" value="HAD-like"/>
    <property type="match status" value="1"/>
</dbReference>
<dbReference type="InterPro" id="IPR001757">
    <property type="entry name" value="P_typ_ATPase"/>
</dbReference>
<dbReference type="SUPFAM" id="SSF81665">
    <property type="entry name" value="Calcium ATPase, transmembrane domain M"/>
    <property type="match status" value="1"/>
</dbReference>
<keyword evidence="3" id="KW-0460">Magnesium</keyword>
<feature type="transmembrane region" description="Helical" evidence="6">
    <location>
        <begin position="80"/>
        <end position="110"/>
    </location>
</feature>
<keyword evidence="2 6" id="KW-0812">Transmembrane</keyword>
<keyword evidence="4 6" id="KW-1133">Transmembrane helix</keyword>
<reference evidence="7" key="1">
    <citation type="submission" date="2022-07" db="EMBL/GenBank/DDBJ databases">
        <authorList>
            <person name="Macas J."/>
            <person name="Novak P."/>
            <person name="Neumann P."/>
        </authorList>
    </citation>
    <scope>NUCLEOTIDE SEQUENCE</scope>
</reference>
<dbReference type="GO" id="GO:0005388">
    <property type="term" value="F:P-type calcium transporter activity"/>
    <property type="evidence" value="ECO:0007669"/>
    <property type="project" value="TreeGrafter"/>
</dbReference>
<evidence type="ECO:0000313" key="8">
    <source>
        <dbReference type="Proteomes" id="UP001152523"/>
    </source>
</evidence>
<keyword evidence="8" id="KW-1185">Reference proteome</keyword>
<dbReference type="PANTHER" id="PTHR24093:SF467">
    <property type="entry name" value="CALCIUM-TRANSPORTING ATPASE 1"/>
    <property type="match status" value="1"/>
</dbReference>
<dbReference type="AlphaFoldDB" id="A0AAV0GAM6"/>
<evidence type="ECO:0000256" key="4">
    <source>
        <dbReference type="ARBA" id="ARBA00022989"/>
    </source>
</evidence>
<evidence type="ECO:0008006" key="9">
    <source>
        <dbReference type="Google" id="ProtNLM"/>
    </source>
</evidence>
<dbReference type="PANTHER" id="PTHR24093">
    <property type="entry name" value="CATION TRANSPORTING ATPASE"/>
    <property type="match status" value="1"/>
</dbReference>
<dbReference type="InterPro" id="IPR018303">
    <property type="entry name" value="ATPase_P-typ_P_site"/>
</dbReference>
<evidence type="ECO:0000256" key="3">
    <source>
        <dbReference type="ARBA" id="ARBA00022842"/>
    </source>
</evidence>
<dbReference type="EMBL" id="CAMAPF010001071">
    <property type="protein sequence ID" value="CAH9144907.1"/>
    <property type="molecule type" value="Genomic_DNA"/>
</dbReference>
<feature type="transmembrane region" description="Helical" evidence="6">
    <location>
        <begin position="39"/>
        <end position="60"/>
    </location>
</feature>
<organism evidence="7 8">
    <name type="scientific">Cuscuta epithymum</name>
    <dbReference type="NCBI Taxonomy" id="186058"/>
    <lineage>
        <taxon>Eukaryota</taxon>
        <taxon>Viridiplantae</taxon>
        <taxon>Streptophyta</taxon>
        <taxon>Embryophyta</taxon>
        <taxon>Tracheophyta</taxon>
        <taxon>Spermatophyta</taxon>
        <taxon>Magnoliopsida</taxon>
        <taxon>eudicotyledons</taxon>
        <taxon>Gunneridae</taxon>
        <taxon>Pentapetalae</taxon>
        <taxon>asterids</taxon>
        <taxon>lamiids</taxon>
        <taxon>Solanales</taxon>
        <taxon>Convolvulaceae</taxon>
        <taxon>Cuscuteae</taxon>
        <taxon>Cuscuta</taxon>
        <taxon>Cuscuta subgen. Cuscuta</taxon>
    </lineage>
</organism>